<dbReference type="PANTHER" id="PTHR43024:SF1">
    <property type="entry name" value="UDP-N-ACETYLMURAMOYL-TRIPEPTIDE--D-ALANYL-D-ALANINE LIGASE"/>
    <property type="match status" value="1"/>
</dbReference>
<protein>
    <recommendedName>
        <fullName evidence="8">Glutamate ligase</fullName>
    </recommendedName>
</protein>
<dbReference type="Pfam" id="PF08245">
    <property type="entry name" value="Mur_ligase_M"/>
    <property type="match status" value="1"/>
</dbReference>
<dbReference type="PANTHER" id="PTHR43024">
    <property type="entry name" value="UDP-N-ACETYLMURAMOYL-TRIPEPTIDE--D-ALANYL-D-ALANINE LIGASE"/>
    <property type="match status" value="1"/>
</dbReference>
<feature type="domain" description="Mur ligase central" evidence="5">
    <location>
        <begin position="120"/>
        <end position="309"/>
    </location>
</feature>
<evidence type="ECO:0000256" key="1">
    <source>
        <dbReference type="ARBA" id="ARBA00022598"/>
    </source>
</evidence>
<feature type="domain" description="Mur ligase C-terminal" evidence="4">
    <location>
        <begin position="342"/>
        <end position="456"/>
    </location>
</feature>
<dbReference type="InterPro" id="IPR013221">
    <property type="entry name" value="Mur_ligase_cen"/>
</dbReference>
<dbReference type="GeneID" id="93843919"/>
<dbReference type="InterPro" id="IPR036615">
    <property type="entry name" value="Mur_ligase_C_dom_sf"/>
</dbReference>
<dbReference type="SUPFAM" id="SSF53623">
    <property type="entry name" value="MurD-like peptide ligases, catalytic domain"/>
    <property type="match status" value="1"/>
</dbReference>
<keyword evidence="2" id="KW-0547">Nucleotide-binding</keyword>
<dbReference type="InterPro" id="IPR036565">
    <property type="entry name" value="Mur-like_cat_sf"/>
</dbReference>
<dbReference type="Gene3D" id="3.40.1190.10">
    <property type="entry name" value="Mur-like, catalytic domain"/>
    <property type="match status" value="1"/>
</dbReference>
<keyword evidence="1" id="KW-0436">Ligase</keyword>
<evidence type="ECO:0000256" key="2">
    <source>
        <dbReference type="ARBA" id="ARBA00022741"/>
    </source>
</evidence>
<dbReference type="InterPro" id="IPR004101">
    <property type="entry name" value="Mur_ligase_C"/>
</dbReference>
<accession>A0ABQ0Y5Y2</accession>
<sequence length="681" mass="77248">MYVKEIAEIVKGRLMDAVGQENHIINDFETIYGFVKSKNTAYFSPNKVTWAKELGRSKNAPEGNDLIDKSNGNIGLIITENYVEGMEHNVPQLIVDDSVKALKTLAIHIRNQFHNPVIAITGSMGKSSTRMLISSLLQDYHVLENRGNNNIRAAIYANMLKLIKNPDYAVIETSLNAINNKENTAIYLRPDIAIVTGIGAAHFSTFQSLEQIAELKARIFKGLNHNGIAIINGETMFADYLKDKALESTQNVLTYHKEHTADSDFSPEFIQYHKGYIELGLDEIQGIEKYKLNTISEGMVSNALAAFLTLKELHLPINSEYVESFKPFSKILAMKPIKTLSHNVTLIDDTHNASLPAMINAIHAFNSQTQFFTGNKIIALGKINDLGHKSAEVHAELVDVLTHSNADYILCLDNDLRPVVNKIRNKHITWYPNKDLLMNDLMHLCNEDSLALLKSSSGGTEFPEIAKALPQRLTHFELADNFGDIFEEMSHLGQSYMIIDNKTNDIISSHNVEQSQTIEGMGPLLYYFKAMDDKLDNETITMQEWVTNNDKHYTGKQTDLFTLLESMTLSPHPSETYELVDYLFKNFANRKRYTEALISKFDLSNSIAINLTGRFRVKERQCYSVLDLFKLYKAYKYDLFKFNNMFILGLNYKSGFIRGAEQTIIFTSYTDLEELKAKIKF</sequence>
<evidence type="ECO:0008006" key="8">
    <source>
        <dbReference type="Google" id="ProtNLM"/>
    </source>
</evidence>
<keyword evidence="7" id="KW-1185">Reference proteome</keyword>
<evidence type="ECO:0000259" key="5">
    <source>
        <dbReference type="Pfam" id="PF08245"/>
    </source>
</evidence>
<evidence type="ECO:0000259" key="4">
    <source>
        <dbReference type="Pfam" id="PF02875"/>
    </source>
</evidence>
<gene>
    <name evidence="6" type="ORF">SGA02_26390</name>
</gene>
<evidence type="ECO:0000313" key="6">
    <source>
        <dbReference type="EMBL" id="GEQ06811.1"/>
    </source>
</evidence>
<dbReference type="RefSeq" id="WP_042739550.1">
    <property type="nucleotide sequence ID" value="NZ_BKAX01000011.1"/>
</dbReference>
<comment type="caution">
    <text evidence="6">The sequence shown here is derived from an EMBL/GenBank/DDBJ whole genome shotgun (WGS) entry which is preliminary data.</text>
</comment>
<dbReference type="SUPFAM" id="SSF53244">
    <property type="entry name" value="MurD-like peptide ligases, peptide-binding domain"/>
    <property type="match status" value="1"/>
</dbReference>
<keyword evidence="3" id="KW-0067">ATP-binding</keyword>
<dbReference type="Proteomes" id="UP000321057">
    <property type="component" value="Unassembled WGS sequence"/>
</dbReference>
<dbReference type="EMBL" id="BKAX01000011">
    <property type="protein sequence ID" value="GEQ06811.1"/>
    <property type="molecule type" value="Genomic_DNA"/>
</dbReference>
<proteinExistence type="predicted"/>
<evidence type="ECO:0000256" key="3">
    <source>
        <dbReference type="ARBA" id="ARBA00022840"/>
    </source>
</evidence>
<reference evidence="6 7" key="1">
    <citation type="submission" date="2019-07" db="EMBL/GenBank/DDBJ databases">
        <title>Whole genome shotgun sequence of Staphylococcus gallinarum NBRC 109767.</title>
        <authorList>
            <person name="Hosoyama A."/>
            <person name="Uohara A."/>
            <person name="Ohji S."/>
            <person name="Ichikawa N."/>
        </authorList>
    </citation>
    <scope>NUCLEOTIDE SEQUENCE [LARGE SCALE GENOMIC DNA]</scope>
    <source>
        <strain evidence="6 7">NBRC 109767</strain>
    </source>
</reference>
<name>A0ABQ0Y5Y2_STAGA</name>
<dbReference type="Gene3D" id="3.90.190.20">
    <property type="entry name" value="Mur ligase, C-terminal domain"/>
    <property type="match status" value="1"/>
</dbReference>
<evidence type="ECO:0000313" key="7">
    <source>
        <dbReference type="Proteomes" id="UP000321057"/>
    </source>
</evidence>
<organism evidence="6 7">
    <name type="scientific">Staphylococcus gallinarum</name>
    <dbReference type="NCBI Taxonomy" id="1293"/>
    <lineage>
        <taxon>Bacteria</taxon>
        <taxon>Bacillati</taxon>
        <taxon>Bacillota</taxon>
        <taxon>Bacilli</taxon>
        <taxon>Bacillales</taxon>
        <taxon>Staphylococcaceae</taxon>
        <taxon>Staphylococcus</taxon>
    </lineage>
</organism>
<dbReference type="Pfam" id="PF02875">
    <property type="entry name" value="Mur_ligase_C"/>
    <property type="match status" value="1"/>
</dbReference>
<dbReference type="InterPro" id="IPR051046">
    <property type="entry name" value="MurCDEF_CellWall_CoF430Synth"/>
</dbReference>